<dbReference type="Proteomes" id="UP001162992">
    <property type="component" value="Chromosome 20"/>
</dbReference>
<protein>
    <submittedName>
        <fullName evidence="1">Uncharacterized protein</fullName>
    </submittedName>
</protein>
<name>A0ACC2ARL9_DIPCM</name>
<organism evidence="1 2">
    <name type="scientific">Diphasiastrum complanatum</name>
    <name type="common">Issler's clubmoss</name>
    <name type="synonym">Lycopodium complanatum</name>
    <dbReference type="NCBI Taxonomy" id="34168"/>
    <lineage>
        <taxon>Eukaryota</taxon>
        <taxon>Viridiplantae</taxon>
        <taxon>Streptophyta</taxon>
        <taxon>Embryophyta</taxon>
        <taxon>Tracheophyta</taxon>
        <taxon>Lycopodiopsida</taxon>
        <taxon>Lycopodiales</taxon>
        <taxon>Lycopodiaceae</taxon>
        <taxon>Lycopodioideae</taxon>
        <taxon>Diphasiastrum</taxon>
    </lineage>
</organism>
<keyword evidence="2" id="KW-1185">Reference proteome</keyword>
<evidence type="ECO:0000313" key="2">
    <source>
        <dbReference type="Proteomes" id="UP001162992"/>
    </source>
</evidence>
<comment type="caution">
    <text evidence="1">The sequence shown here is derived from an EMBL/GenBank/DDBJ whole genome shotgun (WGS) entry which is preliminary data.</text>
</comment>
<evidence type="ECO:0000313" key="1">
    <source>
        <dbReference type="EMBL" id="KAJ7520167.1"/>
    </source>
</evidence>
<sequence length="168" mass="18389">MDILFFKLTLQLLLWLFTLGQRVSAQTKETIVQFYMHDNVLVPNATTISVAGPGSSNGGFGTVVIMDDLLTEGPSPYSKLVGRGQGTYILDSLVAVDLLLTFSAVFDTSKYNGTLSFHGSDRTNLKQREIAVVGGTGVFRFARGYAIIETYSTQNLSAILFFNVTIHH</sequence>
<gene>
    <name evidence="1" type="ORF">O6H91_20G070300</name>
</gene>
<dbReference type="EMBL" id="CM055111">
    <property type="protein sequence ID" value="KAJ7520167.1"/>
    <property type="molecule type" value="Genomic_DNA"/>
</dbReference>
<reference evidence="2" key="1">
    <citation type="journal article" date="2024" name="Proc. Natl. Acad. Sci. U.S.A.">
        <title>Extraordinary preservation of gene collinearity over three hundred million years revealed in homosporous lycophytes.</title>
        <authorList>
            <person name="Li C."/>
            <person name="Wickell D."/>
            <person name="Kuo L.Y."/>
            <person name="Chen X."/>
            <person name="Nie B."/>
            <person name="Liao X."/>
            <person name="Peng D."/>
            <person name="Ji J."/>
            <person name="Jenkins J."/>
            <person name="Williams M."/>
            <person name="Shu S."/>
            <person name="Plott C."/>
            <person name="Barry K."/>
            <person name="Rajasekar S."/>
            <person name="Grimwood J."/>
            <person name="Han X."/>
            <person name="Sun S."/>
            <person name="Hou Z."/>
            <person name="He W."/>
            <person name="Dai G."/>
            <person name="Sun C."/>
            <person name="Schmutz J."/>
            <person name="Leebens-Mack J.H."/>
            <person name="Li F.W."/>
            <person name="Wang L."/>
        </authorList>
    </citation>
    <scope>NUCLEOTIDE SEQUENCE [LARGE SCALE GENOMIC DNA]</scope>
    <source>
        <strain evidence="2">cv. PW_Plant_1</strain>
    </source>
</reference>
<proteinExistence type="predicted"/>
<accession>A0ACC2ARL9</accession>